<sequence length="144" mass="16817">MIKNIKKLEKDNVDRVMEIWLDSTVKAHDFIDKSYWLTNYDTVKNNYIPMSETYVYEESNIIKGFISIIEGEFIGALFVDSKSQNKGIGKKLIDYVKNNYNNLSLAVYKENKNAVNFYINQGFSVNKEQISDDSSHIEFIMNFK</sequence>
<dbReference type="Proteomes" id="UP000198619">
    <property type="component" value="Unassembled WGS sequence"/>
</dbReference>
<dbReference type="PANTHER" id="PTHR43800:SF1">
    <property type="entry name" value="PEPTIDYL-LYSINE N-ACETYLTRANSFERASE YJAB"/>
    <property type="match status" value="1"/>
</dbReference>
<evidence type="ECO:0000256" key="1">
    <source>
        <dbReference type="ARBA" id="ARBA00022679"/>
    </source>
</evidence>
<accession>A0A1I1ARM9</accession>
<name>A0A1I1ARM9_9CLOT</name>
<dbReference type="NCBIfam" id="NF007853">
    <property type="entry name" value="PRK10562.1"/>
    <property type="match status" value="1"/>
</dbReference>
<feature type="domain" description="N-acetyltransferase" evidence="3">
    <location>
        <begin position="3"/>
        <end position="144"/>
    </location>
</feature>
<dbReference type="CDD" id="cd04301">
    <property type="entry name" value="NAT_SF"/>
    <property type="match status" value="1"/>
</dbReference>
<protein>
    <submittedName>
        <fullName evidence="4">Putative acetyltransferase</fullName>
    </submittedName>
</protein>
<dbReference type="PANTHER" id="PTHR43800">
    <property type="entry name" value="PEPTIDYL-LYSINE N-ACETYLTRANSFERASE YJAB"/>
    <property type="match status" value="1"/>
</dbReference>
<dbReference type="STRING" id="84698.SAMN04488528_104022"/>
<keyword evidence="1 4" id="KW-0808">Transferase</keyword>
<proteinExistence type="predicted"/>
<evidence type="ECO:0000259" key="3">
    <source>
        <dbReference type="PROSITE" id="PS51186"/>
    </source>
</evidence>
<dbReference type="AlphaFoldDB" id="A0A1I1ARM9"/>
<evidence type="ECO:0000256" key="2">
    <source>
        <dbReference type="ARBA" id="ARBA00023315"/>
    </source>
</evidence>
<dbReference type="Pfam" id="PF13673">
    <property type="entry name" value="Acetyltransf_10"/>
    <property type="match status" value="1"/>
</dbReference>
<dbReference type="Gene3D" id="3.40.630.30">
    <property type="match status" value="1"/>
</dbReference>
<dbReference type="PROSITE" id="PS51186">
    <property type="entry name" value="GNAT"/>
    <property type="match status" value="1"/>
</dbReference>
<gene>
    <name evidence="4" type="ORF">SAMN04488528_104022</name>
</gene>
<organism evidence="4 5">
    <name type="scientific">Clostridium frigidicarnis</name>
    <dbReference type="NCBI Taxonomy" id="84698"/>
    <lineage>
        <taxon>Bacteria</taxon>
        <taxon>Bacillati</taxon>
        <taxon>Bacillota</taxon>
        <taxon>Clostridia</taxon>
        <taxon>Eubacteriales</taxon>
        <taxon>Clostridiaceae</taxon>
        <taxon>Clostridium</taxon>
    </lineage>
</organism>
<keyword evidence="2" id="KW-0012">Acyltransferase</keyword>
<dbReference type="RefSeq" id="WP_090042816.1">
    <property type="nucleotide sequence ID" value="NZ_FOKI01000040.1"/>
</dbReference>
<dbReference type="EMBL" id="FOKI01000040">
    <property type="protein sequence ID" value="SFB39000.1"/>
    <property type="molecule type" value="Genomic_DNA"/>
</dbReference>
<keyword evidence="5" id="KW-1185">Reference proteome</keyword>
<dbReference type="InterPro" id="IPR016181">
    <property type="entry name" value="Acyl_CoA_acyltransferase"/>
</dbReference>
<evidence type="ECO:0000313" key="4">
    <source>
        <dbReference type="EMBL" id="SFB39000.1"/>
    </source>
</evidence>
<dbReference type="SUPFAM" id="SSF55729">
    <property type="entry name" value="Acyl-CoA N-acyltransferases (Nat)"/>
    <property type="match status" value="1"/>
</dbReference>
<dbReference type="OrthoDB" id="88131at2"/>
<dbReference type="GO" id="GO:0016747">
    <property type="term" value="F:acyltransferase activity, transferring groups other than amino-acyl groups"/>
    <property type="evidence" value="ECO:0007669"/>
    <property type="project" value="InterPro"/>
</dbReference>
<reference evidence="4 5" key="1">
    <citation type="submission" date="2016-10" db="EMBL/GenBank/DDBJ databases">
        <authorList>
            <person name="de Groot N.N."/>
        </authorList>
    </citation>
    <scope>NUCLEOTIDE SEQUENCE [LARGE SCALE GENOMIC DNA]</scope>
    <source>
        <strain evidence="4 5">DSM 12271</strain>
    </source>
</reference>
<dbReference type="InterPro" id="IPR000182">
    <property type="entry name" value="GNAT_dom"/>
</dbReference>
<evidence type="ECO:0000313" key="5">
    <source>
        <dbReference type="Proteomes" id="UP000198619"/>
    </source>
</evidence>